<protein>
    <submittedName>
        <fullName evidence="2">Uncharacterized protein</fullName>
    </submittedName>
</protein>
<dbReference type="AlphaFoldDB" id="A0A7J6GZD1"/>
<evidence type="ECO:0000256" key="1">
    <source>
        <dbReference type="SAM" id="MobiDB-lite"/>
    </source>
</evidence>
<feature type="region of interest" description="Disordered" evidence="1">
    <location>
        <begin position="1"/>
        <end position="23"/>
    </location>
</feature>
<dbReference type="Proteomes" id="UP000583929">
    <property type="component" value="Unassembled WGS sequence"/>
</dbReference>
<evidence type="ECO:0000313" key="3">
    <source>
        <dbReference type="Proteomes" id="UP000583929"/>
    </source>
</evidence>
<proteinExistence type="predicted"/>
<accession>A0A7J6GZD1</accession>
<name>A0A7J6GZD1_CANSA</name>
<dbReference type="EMBL" id="JAATIQ010000077">
    <property type="protein sequence ID" value="KAF4387720.1"/>
    <property type="molecule type" value="Genomic_DNA"/>
</dbReference>
<comment type="caution">
    <text evidence="2">The sequence shown here is derived from an EMBL/GenBank/DDBJ whole genome shotgun (WGS) entry which is preliminary data.</text>
</comment>
<evidence type="ECO:0000313" key="2">
    <source>
        <dbReference type="EMBL" id="KAF4387720.1"/>
    </source>
</evidence>
<gene>
    <name evidence="2" type="ORF">G4B88_004047</name>
</gene>
<reference evidence="2 3" key="1">
    <citation type="journal article" date="2020" name="bioRxiv">
        <title>Sequence and annotation of 42 cannabis genomes reveals extensive copy number variation in cannabinoid synthesis and pathogen resistance genes.</title>
        <authorList>
            <person name="Mckernan K.J."/>
            <person name="Helbert Y."/>
            <person name="Kane L.T."/>
            <person name="Ebling H."/>
            <person name="Zhang L."/>
            <person name="Liu B."/>
            <person name="Eaton Z."/>
            <person name="Mclaughlin S."/>
            <person name="Kingan S."/>
            <person name="Baybayan P."/>
            <person name="Concepcion G."/>
            <person name="Jordan M."/>
            <person name="Riva A."/>
            <person name="Barbazuk W."/>
            <person name="Harkins T."/>
        </authorList>
    </citation>
    <scope>NUCLEOTIDE SEQUENCE [LARGE SCALE GENOMIC DNA]</scope>
    <source>
        <strain evidence="3">cv. Jamaican Lion 4</strain>
        <tissue evidence="2">Leaf</tissue>
    </source>
</reference>
<sequence length="77" mass="8813">MGHTSKRHANQGNVGEIDVQDHLRVRSRQGNVDAFQGSLGRLRRRDQPMRWMGLRRSTSSTKTEAQIFTSKLFSILC</sequence>
<organism evidence="2 3">
    <name type="scientific">Cannabis sativa</name>
    <name type="common">Hemp</name>
    <name type="synonym">Marijuana</name>
    <dbReference type="NCBI Taxonomy" id="3483"/>
    <lineage>
        <taxon>Eukaryota</taxon>
        <taxon>Viridiplantae</taxon>
        <taxon>Streptophyta</taxon>
        <taxon>Embryophyta</taxon>
        <taxon>Tracheophyta</taxon>
        <taxon>Spermatophyta</taxon>
        <taxon>Magnoliopsida</taxon>
        <taxon>eudicotyledons</taxon>
        <taxon>Gunneridae</taxon>
        <taxon>Pentapetalae</taxon>
        <taxon>rosids</taxon>
        <taxon>fabids</taxon>
        <taxon>Rosales</taxon>
        <taxon>Cannabaceae</taxon>
        <taxon>Cannabis</taxon>
    </lineage>
</organism>
<keyword evidence="3" id="KW-1185">Reference proteome</keyword>